<evidence type="ECO:0000313" key="9">
    <source>
        <dbReference type="Proteomes" id="UP000235619"/>
    </source>
</evidence>
<organism evidence="8 9">
    <name type="scientific">Thermodesulfobacterium geofontis</name>
    <dbReference type="NCBI Taxonomy" id="1295609"/>
    <lineage>
        <taxon>Bacteria</taxon>
        <taxon>Pseudomonadati</taxon>
        <taxon>Thermodesulfobacteriota</taxon>
        <taxon>Thermodesulfobacteria</taxon>
        <taxon>Thermodesulfobacteriales</taxon>
        <taxon>Thermodesulfobacteriaceae</taxon>
        <taxon>Thermodesulfobacterium</taxon>
    </lineage>
</organism>
<dbReference type="PANTHER" id="PTHR22726:SF1">
    <property type="entry name" value="METALLOENDOPEPTIDASE OMA1, MITOCHONDRIAL"/>
    <property type="match status" value="1"/>
</dbReference>
<dbReference type="PANTHER" id="PTHR22726">
    <property type="entry name" value="METALLOENDOPEPTIDASE OMA1"/>
    <property type="match status" value="1"/>
</dbReference>
<evidence type="ECO:0000256" key="2">
    <source>
        <dbReference type="ARBA" id="ARBA00022723"/>
    </source>
</evidence>
<dbReference type="PROSITE" id="PS51257">
    <property type="entry name" value="PROKAR_LIPOPROTEIN"/>
    <property type="match status" value="1"/>
</dbReference>
<keyword evidence="1 6" id="KW-0645">Protease</keyword>
<keyword evidence="4 6" id="KW-0862">Zinc</keyword>
<name>A0A2N7QGM9_9BACT</name>
<dbReference type="InterPro" id="IPR051156">
    <property type="entry name" value="Mito/Outer_Membr_Metalloprot"/>
</dbReference>
<reference evidence="8 9" key="1">
    <citation type="submission" date="2018-01" db="EMBL/GenBank/DDBJ databases">
        <title>Metagenomic assembled genomes from two thermal pools in the Uzon Caldera, Kamchatka, Russia.</title>
        <authorList>
            <person name="Wilkins L."/>
            <person name="Ettinger C."/>
        </authorList>
    </citation>
    <scope>NUCLEOTIDE SEQUENCE [LARGE SCALE GENOMIC DNA]</scope>
    <source>
        <strain evidence="8">ARK-04</strain>
    </source>
</reference>
<proteinExistence type="inferred from homology"/>
<keyword evidence="5 6" id="KW-0482">Metalloprotease</keyword>
<dbReference type="AlphaFoldDB" id="A0A2N7QGM9"/>
<protein>
    <submittedName>
        <fullName evidence="8">Peptidase</fullName>
    </submittedName>
</protein>
<feature type="non-terminal residue" evidence="8">
    <location>
        <position position="185"/>
    </location>
</feature>
<keyword evidence="3 6" id="KW-0378">Hydrolase</keyword>
<dbReference type="EMBL" id="PNJD01000029">
    <property type="protein sequence ID" value="PMP98116.1"/>
    <property type="molecule type" value="Genomic_DNA"/>
</dbReference>
<dbReference type="GO" id="GO:0046872">
    <property type="term" value="F:metal ion binding"/>
    <property type="evidence" value="ECO:0007669"/>
    <property type="project" value="UniProtKB-KW"/>
</dbReference>
<evidence type="ECO:0000256" key="4">
    <source>
        <dbReference type="ARBA" id="ARBA00022833"/>
    </source>
</evidence>
<evidence type="ECO:0000256" key="3">
    <source>
        <dbReference type="ARBA" id="ARBA00022801"/>
    </source>
</evidence>
<evidence type="ECO:0000256" key="1">
    <source>
        <dbReference type="ARBA" id="ARBA00022670"/>
    </source>
</evidence>
<dbReference type="GO" id="GO:0051603">
    <property type="term" value="P:proteolysis involved in protein catabolic process"/>
    <property type="evidence" value="ECO:0007669"/>
    <property type="project" value="TreeGrafter"/>
</dbReference>
<evidence type="ECO:0000256" key="5">
    <source>
        <dbReference type="ARBA" id="ARBA00023049"/>
    </source>
</evidence>
<evidence type="ECO:0000256" key="6">
    <source>
        <dbReference type="RuleBase" id="RU003983"/>
    </source>
</evidence>
<dbReference type="InterPro" id="IPR001915">
    <property type="entry name" value="Peptidase_M48"/>
</dbReference>
<accession>A0A2N7QGM9</accession>
<dbReference type="Proteomes" id="UP000235619">
    <property type="component" value="Unassembled WGS sequence"/>
</dbReference>
<dbReference type="Gene3D" id="3.30.2010.10">
    <property type="entry name" value="Metalloproteases ('zincins'), catalytic domain"/>
    <property type="match status" value="1"/>
</dbReference>
<gene>
    <name evidence="8" type="ORF">C0169_00580</name>
</gene>
<comment type="similarity">
    <text evidence="6">Belongs to the peptidase M48 family.</text>
</comment>
<evidence type="ECO:0000259" key="7">
    <source>
        <dbReference type="Pfam" id="PF01435"/>
    </source>
</evidence>
<keyword evidence="2" id="KW-0479">Metal-binding</keyword>
<evidence type="ECO:0000313" key="8">
    <source>
        <dbReference type="EMBL" id="PMP98116.1"/>
    </source>
</evidence>
<feature type="domain" description="Peptidase M48" evidence="7">
    <location>
        <begin position="63"/>
        <end position="185"/>
    </location>
</feature>
<dbReference type="Pfam" id="PF01435">
    <property type="entry name" value="Peptidase_M48"/>
    <property type="match status" value="1"/>
</dbReference>
<comment type="caution">
    <text evidence="8">The sequence shown here is derived from an EMBL/GenBank/DDBJ whole genome shotgun (WGS) entry which is preliminary data.</text>
</comment>
<dbReference type="GO" id="GO:0004222">
    <property type="term" value="F:metalloendopeptidase activity"/>
    <property type="evidence" value="ECO:0007669"/>
    <property type="project" value="InterPro"/>
</dbReference>
<dbReference type="GO" id="GO:0016020">
    <property type="term" value="C:membrane"/>
    <property type="evidence" value="ECO:0007669"/>
    <property type="project" value="TreeGrafter"/>
</dbReference>
<comment type="cofactor">
    <cofactor evidence="6">
        <name>Zn(2+)</name>
        <dbReference type="ChEBI" id="CHEBI:29105"/>
    </cofactor>
    <text evidence="6">Binds 1 zinc ion per subunit.</text>
</comment>
<sequence>MKIVKFLILWFLIFLFIYSCTTSNSNNLLFTLIPEDKEIELGKLYTPSSIDEFEGLYPEEEVQNYVNSIGLKIAKVAERKIPYRFYVVNSGVVNAFALPGGPVIITRGLLLQLDNESQLAGVLAHELGHINARHHVKFLEKQLALGILLQIGSLIVPQDLTGEILLQLGQISASLLTLKFSRNQE</sequence>